<evidence type="ECO:0000256" key="6">
    <source>
        <dbReference type="SAM" id="MobiDB-lite"/>
    </source>
</evidence>
<keyword evidence="2" id="KW-1017">Isopeptide bond</keyword>
<evidence type="ECO:0000313" key="8">
    <source>
        <dbReference type="EMBL" id="KAH7349864.1"/>
    </source>
</evidence>
<comment type="similarity">
    <text evidence="1 4 5">Belongs to the cullin family.</text>
</comment>
<dbReference type="InterPro" id="IPR016158">
    <property type="entry name" value="Cullin_homology"/>
</dbReference>
<keyword evidence="9" id="KW-1185">Reference proteome</keyword>
<evidence type="ECO:0000256" key="4">
    <source>
        <dbReference type="PROSITE-ProRule" id="PRU00330"/>
    </source>
</evidence>
<dbReference type="AlphaFoldDB" id="A0A8K0X043"/>
<feature type="domain" description="Cullin family profile" evidence="7">
    <location>
        <begin position="413"/>
        <end position="669"/>
    </location>
</feature>
<dbReference type="Pfam" id="PF26557">
    <property type="entry name" value="Cullin_AB"/>
    <property type="match status" value="1"/>
</dbReference>
<feature type="region of interest" description="Disordered" evidence="6">
    <location>
        <begin position="441"/>
        <end position="461"/>
    </location>
</feature>
<evidence type="ECO:0000256" key="1">
    <source>
        <dbReference type="ARBA" id="ARBA00006019"/>
    </source>
</evidence>
<dbReference type="FunFam" id="1.20.1310.10:FF:000031">
    <property type="entry name" value="Ubiquitin ligase subunit CulD"/>
    <property type="match status" value="1"/>
</dbReference>
<dbReference type="Gene3D" id="3.30.230.130">
    <property type="entry name" value="Cullin, Chain C, Domain 2"/>
    <property type="match status" value="1"/>
</dbReference>
<evidence type="ECO:0000256" key="5">
    <source>
        <dbReference type="RuleBase" id="RU003829"/>
    </source>
</evidence>
<dbReference type="Gene3D" id="1.10.10.10">
    <property type="entry name" value="Winged helix-like DNA-binding domain superfamily/Winged helix DNA-binding domain"/>
    <property type="match status" value="1"/>
</dbReference>
<evidence type="ECO:0000259" key="7">
    <source>
        <dbReference type="PROSITE" id="PS50069"/>
    </source>
</evidence>
<dbReference type="GO" id="GO:0031625">
    <property type="term" value="F:ubiquitin protein ligase binding"/>
    <property type="evidence" value="ECO:0007669"/>
    <property type="project" value="InterPro"/>
</dbReference>
<dbReference type="GO" id="GO:0006511">
    <property type="term" value="P:ubiquitin-dependent protein catabolic process"/>
    <property type="evidence" value="ECO:0007669"/>
    <property type="project" value="InterPro"/>
</dbReference>
<dbReference type="PANTHER" id="PTHR11932">
    <property type="entry name" value="CULLIN"/>
    <property type="match status" value="1"/>
</dbReference>
<protein>
    <submittedName>
        <fullName evidence="8">Cullin-4A</fullName>
    </submittedName>
</protein>
<dbReference type="InterPro" id="IPR019559">
    <property type="entry name" value="Cullin_neddylation_domain"/>
</dbReference>
<dbReference type="Proteomes" id="UP000813385">
    <property type="component" value="Unassembled WGS sequence"/>
</dbReference>
<dbReference type="InterPro" id="IPR045093">
    <property type="entry name" value="Cullin"/>
</dbReference>
<gene>
    <name evidence="8" type="ORF">B0T11DRAFT_231904</name>
</gene>
<evidence type="ECO:0000256" key="2">
    <source>
        <dbReference type="ARBA" id="ARBA00022499"/>
    </source>
</evidence>
<dbReference type="InterPro" id="IPR036390">
    <property type="entry name" value="WH_DNA-bd_sf"/>
</dbReference>
<comment type="caution">
    <text evidence="8">The sequence shown here is derived from an EMBL/GenBank/DDBJ whole genome shotgun (WGS) entry which is preliminary data.</text>
</comment>
<dbReference type="SMART" id="SM00884">
    <property type="entry name" value="Cullin_Nedd8"/>
    <property type="match status" value="1"/>
</dbReference>
<dbReference type="Gene3D" id="1.20.1310.10">
    <property type="entry name" value="Cullin Repeats"/>
    <property type="match status" value="4"/>
</dbReference>
<dbReference type="SMART" id="SM00182">
    <property type="entry name" value="CULLIN"/>
    <property type="match status" value="1"/>
</dbReference>
<dbReference type="OrthoDB" id="27073at2759"/>
<dbReference type="InterPro" id="IPR036317">
    <property type="entry name" value="Cullin_homology_sf"/>
</dbReference>
<dbReference type="InterPro" id="IPR001373">
    <property type="entry name" value="Cullin_N"/>
</dbReference>
<organism evidence="8 9">
    <name type="scientific">Plectosphaerella cucumerina</name>
    <dbReference type="NCBI Taxonomy" id="40658"/>
    <lineage>
        <taxon>Eukaryota</taxon>
        <taxon>Fungi</taxon>
        <taxon>Dikarya</taxon>
        <taxon>Ascomycota</taxon>
        <taxon>Pezizomycotina</taxon>
        <taxon>Sordariomycetes</taxon>
        <taxon>Hypocreomycetidae</taxon>
        <taxon>Glomerellales</taxon>
        <taxon>Plectosphaerellaceae</taxon>
        <taxon>Plectosphaerella</taxon>
    </lineage>
</organism>
<dbReference type="EMBL" id="JAGPXD010000006">
    <property type="protein sequence ID" value="KAH7349864.1"/>
    <property type="molecule type" value="Genomic_DNA"/>
</dbReference>
<dbReference type="InterPro" id="IPR036388">
    <property type="entry name" value="WH-like_DNA-bd_sf"/>
</dbReference>
<proteinExistence type="inferred from homology"/>
<reference evidence="8" key="1">
    <citation type="journal article" date="2021" name="Nat. Commun.">
        <title>Genetic determinants of endophytism in the Arabidopsis root mycobiome.</title>
        <authorList>
            <person name="Mesny F."/>
            <person name="Miyauchi S."/>
            <person name="Thiergart T."/>
            <person name="Pickel B."/>
            <person name="Atanasova L."/>
            <person name="Karlsson M."/>
            <person name="Huettel B."/>
            <person name="Barry K.W."/>
            <person name="Haridas S."/>
            <person name="Chen C."/>
            <person name="Bauer D."/>
            <person name="Andreopoulos W."/>
            <person name="Pangilinan J."/>
            <person name="LaButti K."/>
            <person name="Riley R."/>
            <person name="Lipzen A."/>
            <person name="Clum A."/>
            <person name="Drula E."/>
            <person name="Henrissat B."/>
            <person name="Kohler A."/>
            <person name="Grigoriev I.V."/>
            <person name="Martin F.M."/>
            <person name="Hacquard S."/>
        </authorList>
    </citation>
    <scope>NUCLEOTIDE SEQUENCE</scope>
    <source>
        <strain evidence="8">MPI-CAGE-AT-0016</strain>
    </source>
</reference>
<dbReference type="Pfam" id="PF00888">
    <property type="entry name" value="Cullin"/>
    <property type="match status" value="1"/>
</dbReference>
<dbReference type="InterPro" id="IPR016159">
    <property type="entry name" value="Cullin_repeat-like_dom_sf"/>
</dbReference>
<name>A0A8K0X043_9PEZI</name>
<keyword evidence="3" id="KW-0832">Ubl conjugation</keyword>
<dbReference type="SUPFAM" id="SSF46785">
    <property type="entry name" value="Winged helix' DNA-binding domain"/>
    <property type="match status" value="1"/>
</dbReference>
<dbReference type="SUPFAM" id="SSF74788">
    <property type="entry name" value="Cullin repeat-like"/>
    <property type="match status" value="1"/>
</dbReference>
<evidence type="ECO:0000313" key="9">
    <source>
        <dbReference type="Proteomes" id="UP000813385"/>
    </source>
</evidence>
<evidence type="ECO:0000256" key="3">
    <source>
        <dbReference type="ARBA" id="ARBA00022843"/>
    </source>
</evidence>
<dbReference type="Pfam" id="PF10557">
    <property type="entry name" value="Cullin_Nedd8"/>
    <property type="match status" value="1"/>
</dbReference>
<sequence>MSSKMKGKLPDTIDLTQQNAFRPGAGAKKLVIKNLRAPTNQGTREQTDQYYERARQDLSDALVNAFKCRALGAPMERLYIGVENICRRGDASSLYKMVQEMCEAHLRQTVLKAILSEGGPTPVDMARSVLKHWEAWDTCITIIRSIFSFLDRTYLLREKSLDSINDLGINQFRKMTLSSSTSRPLTPLGKTFQGLCDMVAWDRAGDERFDKTLFQDLLRMLNIFGQYQKGFEPKFLAESATFFSQFAEERSGSNLKDYILACEKLIKRERSRCDQFQLESTTKRLLLDSAHKILIKDYSAKLLNNDSVFKLLSENESESLQALYELLRLSGIQAELKKPWSDYIKATGAGIVGDVTRGDEMVLRLLQLRRKLDLLIRDAFDGDDGFTYFLRQAFSAFMNDSKSAAAWSSGTSKVGEMLAKHVDLLLRGGIKALPAELLSDSKDRTAAEQGGQSGTGDEEAELDRQLDQAVELFRFIEGKDAFETFYKKDLARRLLMGRSASSDAERNMLRKLRDECGNNFTRNLEQMFKDQELAKGEMEAYKDWVCNSFKGAGAVDLNVMVISASAWPSYKETRLNIPEEVATEVKRFEAWYNSKHDGRKLNWPHMLAHCSIKAKFPKGTKELLVSAFQAVVLVLFNEVGLEGYLTYEQISTSTGLQGGELERTLQSLACGKSRVLSKHPKGKDVSTTDTFTINKAFSDPKVRIKINQIQLKETKEENKETHERIELNRRFETQAAIVRIMKSRKTIGHAELVAETINMTRKRGPVDAAQIKKEIETLIDKDYMERDGKMYTYVA</sequence>
<dbReference type="PROSITE" id="PS50069">
    <property type="entry name" value="CULLIN_2"/>
    <property type="match status" value="1"/>
</dbReference>
<dbReference type="SUPFAM" id="SSF75632">
    <property type="entry name" value="Cullin homology domain"/>
    <property type="match status" value="1"/>
</dbReference>
<accession>A0A8K0X043</accession>
<dbReference type="FunFam" id="1.10.10.10:FF:000014">
    <property type="entry name" value="Cullin 1"/>
    <property type="match status" value="1"/>
</dbReference>
<dbReference type="InterPro" id="IPR059120">
    <property type="entry name" value="Cullin-like_AB"/>
</dbReference>